<feature type="transmembrane region" description="Helical" evidence="4">
    <location>
        <begin position="162"/>
        <end position="182"/>
    </location>
</feature>
<keyword evidence="4" id="KW-0812">Transmembrane</keyword>
<gene>
    <name evidence="5" type="ORF">DES40_1539</name>
</gene>
<keyword evidence="4" id="KW-1133">Transmembrane helix</keyword>
<accession>A0A420WMD4</accession>
<dbReference type="InterPro" id="IPR042272">
    <property type="entry name" value="ATP12_ATP_synth-F1-assembly_N"/>
</dbReference>
<proteinExistence type="inferred from homology"/>
<dbReference type="Gene3D" id="3.30.2180.10">
    <property type="entry name" value="ATP12-like"/>
    <property type="match status" value="1"/>
</dbReference>
<dbReference type="GO" id="GO:0043461">
    <property type="term" value="P:proton-transporting ATP synthase complex assembly"/>
    <property type="evidence" value="ECO:0007669"/>
    <property type="project" value="InterPro"/>
</dbReference>
<dbReference type="Gene3D" id="1.10.3580.10">
    <property type="entry name" value="ATP12 ATPase"/>
    <property type="match status" value="1"/>
</dbReference>
<dbReference type="PANTHER" id="PTHR21013">
    <property type="entry name" value="ATP SYNTHASE MITOCHONDRIAL F1 COMPLEX ASSEMBLY FACTOR 2/ATP12 PROTEIN, MITOCHONDRIAL PRECURSOR"/>
    <property type="match status" value="1"/>
</dbReference>
<keyword evidence="3" id="KW-0143">Chaperone</keyword>
<dbReference type="InterPro" id="IPR023335">
    <property type="entry name" value="ATP12_ortho_dom_sf"/>
</dbReference>
<dbReference type="RefSeq" id="WP_121100198.1">
    <property type="nucleotide sequence ID" value="NZ_RBII01000001.1"/>
</dbReference>
<dbReference type="InParanoid" id="A0A420WMD4"/>
<keyword evidence="4" id="KW-0472">Membrane</keyword>
<evidence type="ECO:0000256" key="2">
    <source>
        <dbReference type="ARBA" id="ARBA00022946"/>
    </source>
</evidence>
<evidence type="ECO:0000256" key="1">
    <source>
        <dbReference type="ARBA" id="ARBA00008231"/>
    </source>
</evidence>
<dbReference type="InterPro" id="IPR011419">
    <property type="entry name" value="ATP12_ATP_synth-F1-assembly"/>
</dbReference>
<keyword evidence="2" id="KW-0809">Transit peptide</keyword>
<keyword evidence="6" id="KW-1185">Reference proteome</keyword>
<organism evidence="5 6">
    <name type="scientific">Litorimonas taeanensis</name>
    <dbReference type="NCBI Taxonomy" id="568099"/>
    <lineage>
        <taxon>Bacteria</taxon>
        <taxon>Pseudomonadati</taxon>
        <taxon>Pseudomonadota</taxon>
        <taxon>Alphaproteobacteria</taxon>
        <taxon>Maricaulales</taxon>
        <taxon>Robiginitomaculaceae</taxon>
    </lineage>
</organism>
<dbReference type="PANTHER" id="PTHR21013:SF10">
    <property type="entry name" value="ATP SYNTHASE MITOCHONDRIAL F1 COMPLEX ASSEMBLY FACTOR 2"/>
    <property type="match status" value="1"/>
</dbReference>
<evidence type="ECO:0000313" key="6">
    <source>
        <dbReference type="Proteomes" id="UP000282211"/>
    </source>
</evidence>
<comment type="caution">
    <text evidence="5">The sequence shown here is derived from an EMBL/GenBank/DDBJ whole genome shotgun (WGS) entry which is preliminary data.</text>
</comment>
<dbReference type="Proteomes" id="UP000282211">
    <property type="component" value="Unassembled WGS sequence"/>
</dbReference>
<evidence type="ECO:0000313" key="5">
    <source>
        <dbReference type="EMBL" id="RKQ72201.1"/>
    </source>
</evidence>
<dbReference type="SUPFAM" id="SSF160909">
    <property type="entry name" value="ATP12-like"/>
    <property type="match status" value="1"/>
</dbReference>
<sequence length="233" mass="26078">MAKKNNKRFYKAVSTAPLGHDFVVKLDVYTLKTPGKKTLLLPSKALAEAVAQEWEAQGEHILPPTMPITRLTNVAIEQTPDNRPALIEEARRYAKTDLLCYRAPQPRILIERQNAQWDEWVSWAKERGVSLKTTQSLSAIEQAEPSLRAVEDYAANLDDIRLTLFVHFIAVFGSVILAMAVMEEAIEAGAAFDVSRLDALYQIELWGEDEEAAEISEALKLETTRLGQVLGMI</sequence>
<dbReference type="OrthoDB" id="9797825at2"/>
<reference evidence="5 6" key="1">
    <citation type="submission" date="2018-10" db="EMBL/GenBank/DDBJ databases">
        <title>Genomic Encyclopedia of Type Strains, Phase IV (KMG-IV): sequencing the most valuable type-strain genomes for metagenomic binning, comparative biology and taxonomic classification.</title>
        <authorList>
            <person name="Goeker M."/>
        </authorList>
    </citation>
    <scope>NUCLEOTIDE SEQUENCE [LARGE SCALE GENOMIC DNA]</scope>
    <source>
        <strain evidence="5 6">DSM 22008</strain>
    </source>
</reference>
<dbReference type="AlphaFoldDB" id="A0A420WMD4"/>
<dbReference type="EMBL" id="RBII01000001">
    <property type="protein sequence ID" value="RKQ72201.1"/>
    <property type="molecule type" value="Genomic_DNA"/>
</dbReference>
<dbReference type="Pfam" id="PF07542">
    <property type="entry name" value="ATP12"/>
    <property type="match status" value="1"/>
</dbReference>
<name>A0A420WMD4_9PROT</name>
<evidence type="ECO:0000256" key="4">
    <source>
        <dbReference type="SAM" id="Phobius"/>
    </source>
</evidence>
<comment type="similarity">
    <text evidence="1">Belongs to the ATP12 family.</text>
</comment>
<protein>
    <submittedName>
        <fullName evidence="5">Chaperone required for assembly of F1-ATPase</fullName>
    </submittedName>
</protein>
<evidence type="ECO:0000256" key="3">
    <source>
        <dbReference type="ARBA" id="ARBA00023186"/>
    </source>
</evidence>